<gene>
    <name evidence="2" type="ORF">LY90DRAFT_665916</name>
</gene>
<comment type="caution">
    <text evidence="2">The sequence shown here is derived from an EMBL/GenBank/DDBJ whole genome shotgun (WGS) entry which is preliminary data.</text>
</comment>
<evidence type="ECO:0000313" key="2">
    <source>
        <dbReference type="EMBL" id="ORY75177.1"/>
    </source>
</evidence>
<evidence type="ECO:0000256" key="1">
    <source>
        <dbReference type="SAM" id="Coils"/>
    </source>
</evidence>
<keyword evidence="3" id="KW-1185">Reference proteome</keyword>
<sequence length="166" mass="19252">MTLNLEKERINNQKLTFELKNTQRALIKEVGEDIPLSKILDTNGGYIGRSQQIAVLKDRINQLTRQLSNYISIDDAKGINIKELKLDSSHRFDVKKKEIDRKMTLERALKTIEELKNENQNQKLKCDAVQARNKNLEKSIREYKSKIDVLISKGETNDKLVKNLML</sequence>
<reference evidence="2 3" key="1">
    <citation type="submission" date="2016-08" db="EMBL/GenBank/DDBJ databases">
        <title>A Parts List for Fungal Cellulosomes Revealed by Comparative Genomics.</title>
        <authorList>
            <consortium name="DOE Joint Genome Institute"/>
            <person name="Haitjema C.H."/>
            <person name="Gilmore S.P."/>
            <person name="Henske J.K."/>
            <person name="Solomon K.V."/>
            <person name="De Groot R."/>
            <person name="Kuo A."/>
            <person name="Mondo S.J."/>
            <person name="Salamov A.A."/>
            <person name="Labutti K."/>
            <person name="Zhao Z."/>
            <person name="Chiniquy J."/>
            <person name="Barry K."/>
            <person name="Brewer H.M."/>
            <person name="Purvine S.O."/>
            <person name="Wright A.T."/>
            <person name="Boxma B."/>
            <person name="Van Alen T."/>
            <person name="Hackstein J.H."/>
            <person name="Baker S.E."/>
            <person name="Grigoriev I.V."/>
            <person name="O'Malley M.A."/>
        </authorList>
    </citation>
    <scope>NUCLEOTIDE SEQUENCE [LARGE SCALE GENOMIC DNA]</scope>
    <source>
        <strain evidence="2 3">G1</strain>
    </source>
</reference>
<evidence type="ECO:0000313" key="3">
    <source>
        <dbReference type="Proteomes" id="UP000193920"/>
    </source>
</evidence>
<keyword evidence="1" id="KW-0175">Coiled coil</keyword>
<dbReference type="InterPro" id="IPR038929">
    <property type="entry name" value="CCDC13"/>
</dbReference>
<dbReference type="PANTHER" id="PTHR31935">
    <property type="entry name" value="COILED-COIL DOMAIN-CONTAINING PROTEIN 13"/>
    <property type="match status" value="1"/>
</dbReference>
<dbReference type="STRING" id="1754190.A0A1Y2EUI1"/>
<name>A0A1Y2EUI1_9FUNG</name>
<proteinExistence type="predicted"/>
<protein>
    <recommendedName>
        <fullName evidence="4">DUF4201 domain-containing protein</fullName>
    </recommendedName>
</protein>
<dbReference type="EMBL" id="MCOG01000026">
    <property type="protein sequence ID" value="ORY75177.1"/>
    <property type="molecule type" value="Genomic_DNA"/>
</dbReference>
<dbReference type="OrthoDB" id="10258312at2759"/>
<organism evidence="2 3">
    <name type="scientific">Neocallimastix californiae</name>
    <dbReference type="NCBI Taxonomy" id="1754190"/>
    <lineage>
        <taxon>Eukaryota</taxon>
        <taxon>Fungi</taxon>
        <taxon>Fungi incertae sedis</taxon>
        <taxon>Chytridiomycota</taxon>
        <taxon>Chytridiomycota incertae sedis</taxon>
        <taxon>Neocallimastigomycetes</taxon>
        <taxon>Neocallimastigales</taxon>
        <taxon>Neocallimastigaceae</taxon>
        <taxon>Neocallimastix</taxon>
    </lineage>
</organism>
<feature type="non-terminal residue" evidence="2">
    <location>
        <position position="166"/>
    </location>
</feature>
<dbReference type="AlphaFoldDB" id="A0A1Y2EUI1"/>
<feature type="coiled-coil region" evidence="1">
    <location>
        <begin position="102"/>
        <end position="153"/>
    </location>
</feature>
<accession>A0A1Y2EUI1</accession>
<dbReference type="Proteomes" id="UP000193920">
    <property type="component" value="Unassembled WGS sequence"/>
</dbReference>
<dbReference type="PANTHER" id="PTHR31935:SF1">
    <property type="entry name" value="COILED-COIL DOMAIN-CONTAINING PROTEIN 13"/>
    <property type="match status" value="1"/>
</dbReference>
<evidence type="ECO:0008006" key="4">
    <source>
        <dbReference type="Google" id="ProtNLM"/>
    </source>
</evidence>